<evidence type="ECO:0000313" key="2">
    <source>
        <dbReference type="EMBL" id="QWP89369.1"/>
    </source>
</evidence>
<geneLocation type="plasmid" evidence="2">
    <name>pCTX-M-1.A</name>
</geneLocation>
<sequence length="81" mass="8726">MCSRSLQLVGGDNWLSPALPPTSGGGSQPGLGALADQVALELAQRAEHVEDEPPAWRGGVDGFRQRTEADASRFQRAYRFD</sequence>
<feature type="region of interest" description="Disordered" evidence="1">
    <location>
        <begin position="45"/>
        <end position="81"/>
    </location>
</feature>
<evidence type="ECO:0000256" key="1">
    <source>
        <dbReference type="SAM" id="MobiDB-lite"/>
    </source>
</evidence>
<dbReference type="EMBL" id="MW978788">
    <property type="protein sequence ID" value="QWP89369.1"/>
    <property type="molecule type" value="Genomic_DNA"/>
</dbReference>
<gene>
    <name evidence="2" type="ORF">IHCLGBEB_00172</name>
</gene>
<feature type="region of interest" description="Disordered" evidence="1">
    <location>
        <begin position="1"/>
        <end position="33"/>
    </location>
</feature>
<dbReference type="AlphaFoldDB" id="A0A8F1IFB7"/>
<dbReference type="AntiFam" id="ANF00120">
    <property type="entry name" value="Shadow ORF (opposite pinE)"/>
</dbReference>
<accession>A0A8F1IFB7</accession>
<proteinExistence type="predicted"/>
<organism evidence="2">
    <name type="scientific">Escherichia coli</name>
    <dbReference type="NCBI Taxonomy" id="562"/>
    <lineage>
        <taxon>Bacteria</taxon>
        <taxon>Pseudomonadati</taxon>
        <taxon>Pseudomonadota</taxon>
        <taxon>Gammaproteobacteria</taxon>
        <taxon>Enterobacterales</taxon>
        <taxon>Enterobacteriaceae</taxon>
        <taxon>Escherichia</taxon>
    </lineage>
</organism>
<keyword evidence="2" id="KW-0614">Plasmid</keyword>
<name>A0A8F1IFB7_ECOLX</name>
<protein>
    <submittedName>
        <fullName evidence="2">Uncharacterized protein</fullName>
    </submittedName>
</protein>
<feature type="compositionally biased region" description="Basic and acidic residues" evidence="1">
    <location>
        <begin position="63"/>
        <end position="81"/>
    </location>
</feature>
<reference evidence="2" key="1">
    <citation type="journal article" date="2021" name="Antibiotics">
        <title>Does an Antibiotic Stewardship Applied in a Pig Farm Lead to Low ESBL Prevalence?</title>
        <authorList>
            <person name="Fournier C."/>
            <person name="Nordmann P."/>
            <person name="Pittet O."/>
            <person name="Poirel L."/>
        </authorList>
    </citation>
    <scope>NUCLEOTIDE SEQUENCE</scope>
    <source>
        <plasmid evidence="2">pCTX-M-1.A</plasmid>
    </source>
</reference>